<feature type="transmembrane region" description="Helical" evidence="1">
    <location>
        <begin position="60"/>
        <end position="78"/>
    </location>
</feature>
<feature type="transmembrane region" description="Helical" evidence="1">
    <location>
        <begin position="172"/>
        <end position="194"/>
    </location>
</feature>
<feature type="domain" description="Inner membrane protein YejM N-terminal" evidence="2">
    <location>
        <begin position="7"/>
        <end position="256"/>
    </location>
</feature>
<dbReference type="EMBL" id="JANATA010000001">
    <property type="protein sequence ID" value="MCP3427371.1"/>
    <property type="molecule type" value="Genomic_DNA"/>
</dbReference>
<evidence type="ECO:0000313" key="3">
    <source>
        <dbReference type="EMBL" id="MCP3427371.1"/>
    </source>
</evidence>
<protein>
    <submittedName>
        <fullName evidence="3">DUF3413 domain-containing protein</fullName>
    </submittedName>
</protein>
<accession>A0AA41X0Q3</accession>
<organism evidence="3 4">
    <name type="scientific">Opacimonas viscosa</name>
    <dbReference type="NCBI Taxonomy" id="2961944"/>
    <lineage>
        <taxon>Bacteria</taxon>
        <taxon>Pseudomonadati</taxon>
        <taxon>Pseudomonadota</taxon>
        <taxon>Gammaproteobacteria</taxon>
        <taxon>Alteromonadales</taxon>
        <taxon>Alteromonadaceae</taxon>
        <taxon>Opacimonas</taxon>
    </lineage>
</organism>
<dbReference type="AlphaFoldDB" id="A0AA41X0Q3"/>
<evidence type="ECO:0000259" key="2">
    <source>
        <dbReference type="Pfam" id="PF11893"/>
    </source>
</evidence>
<proteinExistence type="predicted"/>
<gene>
    <name evidence="3" type="ORF">NLF92_00225</name>
</gene>
<dbReference type="Pfam" id="PF11893">
    <property type="entry name" value="DUF3413"/>
    <property type="match status" value="1"/>
</dbReference>
<keyword evidence="4" id="KW-1185">Reference proteome</keyword>
<evidence type="ECO:0000313" key="4">
    <source>
        <dbReference type="Proteomes" id="UP001165413"/>
    </source>
</evidence>
<reference evidence="3" key="1">
    <citation type="submission" date="2022-07" db="EMBL/GenBank/DDBJ databases">
        <title>Characterization of the Novel Bacterium Alteromonas immobilis LMIT006 and Alteromonas gregis LMIT007.</title>
        <authorList>
            <person name="Lin X."/>
        </authorList>
    </citation>
    <scope>NUCLEOTIDE SEQUENCE</scope>
    <source>
        <strain evidence="3">LMIT007</strain>
    </source>
</reference>
<feature type="transmembrane region" description="Helical" evidence="1">
    <location>
        <begin position="85"/>
        <end position="108"/>
    </location>
</feature>
<feature type="transmembrane region" description="Helical" evidence="1">
    <location>
        <begin position="140"/>
        <end position="160"/>
    </location>
</feature>
<keyword evidence="1" id="KW-1133">Transmembrane helix</keyword>
<dbReference type="InterPro" id="IPR024588">
    <property type="entry name" value="YejM_N"/>
</dbReference>
<sequence>MLLSESPRRQTVSKLVSWGHWFAFFNIIIALLISSIYVFATPLPESILGKLYLGLNWLGHISFITFLAFILFIIPLCYNFSNIKVVKGISSVLAALGLAFLAFDALIYTRTGVHVSFTARDIIVDEAVQQTSQFTWQEGIFFSVLFIIWLSFQLLMANALWQRIEKFSRKRIGQSVIGLFLACFIGSHAMHVWADAELYQPIIKQDDMFPLSYPATAKTTLSRYGLLDINSYETKKTVQFSYEINQLNYPKEPVYCPLTNTKPWLVIYGTEALNTDFLPQHSQVPHYRTAESLDQQLTTLLYGLPSLYHQYLKNTDPIVLELFKGFAIPTTMVLPSNVIAIPENIDVVSQSTLLSSMQDSPQGFFFTVADADYFKNIVTSIDLNNYAWVIINHDDKNIGSIHSNLPLAPSSIALNEDVIPTVLDAMGCAVTPAIYSNGQSLINPTRKWHVTTQNDAVVLVTERTVTQVLSNGIVEITDRQSTKQLNEPLDNVLFKRAMKHLNQFSTVK</sequence>
<evidence type="ECO:0000256" key="1">
    <source>
        <dbReference type="SAM" id="Phobius"/>
    </source>
</evidence>
<keyword evidence="1" id="KW-0812">Transmembrane</keyword>
<dbReference type="RefSeq" id="WP_254097658.1">
    <property type="nucleotide sequence ID" value="NZ_JANATA010000001.1"/>
</dbReference>
<name>A0AA41X0Q3_9ALTE</name>
<comment type="caution">
    <text evidence="3">The sequence shown here is derived from an EMBL/GenBank/DDBJ whole genome shotgun (WGS) entry which is preliminary data.</text>
</comment>
<keyword evidence="1" id="KW-0472">Membrane</keyword>
<dbReference type="Proteomes" id="UP001165413">
    <property type="component" value="Unassembled WGS sequence"/>
</dbReference>
<feature type="transmembrane region" description="Helical" evidence="1">
    <location>
        <begin position="21"/>
        <end position="40"/>
    </location>
</feature>